<dbReference type="SUPFAM" id="SSF47807">
    <property type="entry name" value="5' to 3' exonuclease, C-terminal subdomain"/>
    <property type="match status" value="1"/>
</dbReference>
<accession>A0A0B5QLW6</accession>
<reference evidence="8" key="1">
    <citation type="submission" date="2014-12" db="EMBL/GenBank/DDBJ databases">
        <title>Genome sequence of Clostridium beijerinckii strain 59B.</title>
        <authorList>
            <person name="Little G.T."/>
            <person name="Minton N.P."/>
        </authorList>
    </citation>
    <scope>NUCLEOTIDE SEQUENCE [LARGE SCALE GENOMIC DNA]</scope>
    <source>
        <strain evidence="8">59B</strain>
    </source>
</reference>
<organism evidence="7 8">
    <name type="scientific">Clostridium beijerinckii</name>
    <name type="common">Clostridium MP</name>
    <dbReference type="NCBI Taxonomy" id="1520"/>
    <lineage>
        <taxon>Bacteria</taxon>
        <taxon>Bacillati</taxon>
        <taxon>Bacillota</taxon>
        <taxon>Clostridia</taxon>
        <taxon>Eubacteriales</taxon>
        <taxon>Clostridiaceae</taxon>
        <taxon>Clostridium</taxon>
    </lineage>
</organism>
<dbReference type="Gene3D" id="3.40.50.1010">
    <property type="entry name" value="5'-nuclease"/>
    <property type="match status" value="1"/>
</dbReference>
<dbReference type="Pfam" id="PF01367">
    <property type="entry name" value="5_3_exonuc"/>
    <property type="match status" value="1"/>
</dbReference>
<dbReference type="AlphaFoldDB" id="A0A0B5QLW6"/>
<keyword evidence="1" id="KW-0540">Nuclease</keyword>
<proteinExistence type="predicted"/>
<dbReference type="InterPro" id="IPR020045">
    <property type="entry name" value="DNA_polI_H3TH"/>
</dbReference>
<dbReference type="SMART" id="SM00279">
    <property type="entry name" value="HhH2"/>
    <property type="match status" value="1"/>
</dbReference>
<dbReference type="PANTHER" id="PTHR42646">
    <property type="entry name" value="FLAP ENDONUCLEASE XNI"/>
    <property type="match status" value="1"/>
</dbReference>
<dbReference type="GO" id="GO:0008409">
    <property type="term" value="F:5'-3' exonuclease activity"/>
    <property type="evidence" value="ECO:0007669"/>
    <property type="project" value="InterPro"/>
</dbReference>
<evidence type="ECO:0000256" key="2">
    <source>
        <dbReference type="ARBA" id="ARBA00022801"/>
    </source>
</evidence>
<dbReference type="InterPro" id="IPR036279">
    <property type="entry name" value="5-3_exonuclease_C_sf"/>
</dbReference>
<dbReference type="PANTHER" id="PTHR42646:SF2">
    <property type="entry name" value="5'-3' EXONUCLEASE FAMILY PROTEIN"/>
    <property type="match status" value="1"/>
</dbReference>
<name>A0A0B5QLW6_CLOBE</name>
<protein>
    <recommendedName>
        <fullName evidence="5">5'-3' exonuclease</fullName>
    </recommendedName>
</protein>
<dbReference type="GO" id="GO:0017108">
    <property type="term" value="F:5'-flap endonuclease activity"/>
    <property type="evidence" value="ECO:0007669"/>
    <property type="project" value="InterPro"/>
</dbReference>
<gene>
    <name evidence="7" type="ORF">LF65_02439</name>
</gene>
<sequence length="340" mass="38929">MHDNLLLIDGSSLLSCCFFGNLPREYRFAKTDEEKDKYIEKLRQSPKGEFTNGVFTMMASMLKMIKNQNPTHIAVAWDLTKEFTFRKKLYSEYKGNRKDMRSELGSQFALAQKVLKEMNVPEFVFKEYEADDIIGTLAKKFGRSMRVSIWTKDQDCLQLVDDNIRVWLITSKCTDMYESLGINIKELNIPGGVFEFTTQYVNHFYGVDPIQIIDRKAIEGDASDNIPGINGVGEKSVIPLLQEFETVEGIYDFIENSSEKEVKKMFKDLGILRSPLSKLVEESNEKIVGKKAALLCKQLATIKCDIEELNNITIDQLKLQIDEEGMKNIFTELGFTNLLN</sequence>
<dbReference type="InterPro" id="IPR038969">
    <property type="entry name" value="FEN"/>
</dbReference>
<keyword evidence="7" id="KW-0269">Exonuclease</keyword>
<dbReference type="SMART" id="SM00475">
    <property type="entry name" value="53EXOc"/>
    <property type="match status" value="1"/>
</dbReference>
<dbReference type="Pfam" id="PF02739">
    <property type="entry name" value="5_3_exonuc_N"/>
    <property type="match status" value="1"/>
</dbReference>
<dbReference type="InterPro" id="IPR002421">
    <property type="entry name" value="5-3_exonuclease"/>
</dbReference>
<dbReference type="Proteomes" id="UP000031866">
    <property type="component" value="Chromosome"/>
</dbReference>
<dbReference type="InterPro" id="IPR020046">
    <property type="entry name" value="5-3_exonucl_a-hlix_arch_N"/>
</dbReference>
<keyword evidence="3" id="KW-0238">DNA-binding</keyword>
<dbReference type="OrthoDB" id="9806424at2"/>
<dbReference type="CDD" id="cd09859">
    <property type="entry name" value="PIN_53EXO"/>
    <property type="match status" value="1"/>
</dbReference>
<dbReference type="GO" id="GO:0033567">
    <property type="term" value="P:DNA replication, Okazaki fragment processing"/>
    <property type="evidence" value="ECO:0007669"/>
    <property type="project" value="InterPro"/>
</dbReference>
<evidence type="ECO:0000313" key="7">
    <source>
        <dbReference type="EMBL" id="AJG99022.1"/>
    </source>
</evidence>
<dbReference type="STRING" id="1520.LF65_02439"/>
<dbReference type="EMBL" id="CP010086">
    <property type="protein sequence ID" value="AJG99022.1"/>
    <property type="molecule type" value="Genomic_DNA"/>
</dbReference>
<evidence type="ECO:0000256" key="3">
    <source>
        <dbReference type="ARBA" id="ARBA00023125"/>
    </source>
</evidence>
<evidence type="ECO:0000259" key="6">
    <source>
        <dbReference type="SMART" id="SM00475"/>
    </source>
</evidence>
<dbReference type="KEGG" id="cbei:LF65_02439"/>
<keyword evidence="2" id="KW-0378">Hydrolase</keyword>
<dbReference type="SUPFAM" id="SSF88723">
    <property type="entry name" value="PIN domain-like"/>
    <property type="match status" value="1"/>
</dbReference>
<dbReference type="RefSeq" id="WP_041896309.1">
    <property type="nucleotide sequence ID" value="NZ_CP010086.2"/>
</dbReference>
<comment type="function">
    <text evidence="4">5'-3' exonuclease acting preferentially on double-stranded DNA.</text>
</comment>
<evidence type="ECO:0000256" key="1">
    <source>
        <dbReference type="ARBA" id="ARBA00022722"/>
    </source>
</evidence>
<dbReference type="InterPro" id="IPR029060">
    <property type="entry name" value="PIN-like_dom_sf"/>
</dbReference>
<feature type="domain" description="5'-3' exonuclease" evidence="6">
    <location>
        <begin position="3"/>
        <end position="320"/>
    </location>
</feature>
<dbReference type="Gene3D" id="1.10.150.20">
    <property type="entry name" value="5' to 3' exonuclease, C-terminal subdomain"/>
    <property type="match status" value="1"/>
</dbReference>
<dbReference type="CDD" id="cd09898">
    <property type="entry name" value="H3TH_53EXO"/>
    <property type="match status" value="1"/>
</dbReference>
<evidence type="ECO:0000313" key="8">
    <source>
        <dbReference type="Proteomes" id="UP000031866"/>
    </source>
</evidence>
<dbReference type="InterPro" id="IPR008918">
    <property type="entry name" value="HhH2"/>
</dbReference>
<dbReference type="GO" id="GO:0003677">
    <property type="term" value="F:DNA binding"/>
    <property type="evidence" value="ECO:0007669"/>
    <property type="project" value="UniProtKB-KW"/>
</dbReference>
<evidence type="ECO:0000256" key="4">
    <source>
        <dbReference type="ARBA" id="ARBA00049957"/>
    </source>
</evidence>
<evidence type="ECO:0000256" key="5">
    <source>
        <dbReference type="ARBA" id="ARBA00050026"/>
    </source>
</evidence>